<dbReference type="EMBL" id="JBHTEK010000001">
    <property type="protein sequence ID" value="MFC7670164.1"/>
    <property type="molecule type" value="Genomic_DNA"/>
</dbReference>
<feature type="compositionally biased region" description="Low complexity" evidence="1">
    <location>
        <begin position="8"/>
        <end position="21"/>
    </location>
</feature>
<feature type="domain" description="DUF3616" evidence="2">
    <location>
        <begin position="25"/>
        <end position="139"/>
    </location>
</feature>
<gene>
    <name evidence="3" type="ORF">ACFQT0_24425</name>
</gene>
<name>A0ABW2UAV9_9BACT</name>
<organism evidence="3 4">
    <name type="scientific">Hymenobacter humi</name>
    <dbReference type="NCBI Taxonomy" id="1411620"/>
    <lineage>
        <taxon>Bacteria</taxon>
        <taxon>Pseudomonadati</taxon>
        <taxon>Bacteroidota</taxon>
        <taxon>Cytophagia</taxon>
        <taxon>Cytophagales</taxon>
        <taxon>Hymenobacteraceae</taxon>
        <taxon>Hymenobacter</taxon>
    </lineage>
</organism>
<dbReference type="InterPro" id="IPR022060">
    <property type="entry name" value="DUF3616"/>
</dbReference>
<evidence type="ECO:0000313" key="4">
    <source>
        <dbReference type="Proteomes" id="UP001596513"/>
    </source>
</evidence>
<dbReference type="Pfam" id="PF12275">
    <property type="entry name" value="DUF3616"/>
    <property type="match status" value="1"/>
</dbReference>
<sequence>MGRGAGAPAGRRQARPPAAGQNRGRHRDLLQKHFLDLGGMGLRELRQRGHDILLLAGPTMDLDGTIAVYRWANATRQATDSLVPAEEMQRIFDVPHGHGPTAGRDRAEGMALLDDQHILIVFDSPADARKTAANDIVADSYRLPD</sequence>
<evidence type="ECO:0000313" key="3">
    <source>
        <dbReference type="EMBL" id="MFC7670164.1"/>
    </source>
</evidence>
<keyword evidence="4" id="KW-1185">Reference proteome</keyword>
<evidence type="ECO:0000259" key="2">
    <source>
        <dbReference type="Pfam" id="PF12275"/>
    </source>
</evidence>
<feature type="region of interest" description="Disordered" evidence="1">
    <location>
        <begin position="1"/>
        <end position="27"/>
    </location>
</feature>
<comment type="caution">
    <text evidence="3">The sequence shown here is derived from an EMBL/GenBank/DDBJ whole genome shotgun (WGS) entry which is preliminary data.</text>
</comment>
<proteinExistence type="predicted"/>
<evidence type="ECO:0000256" key="1">
    <source>
        <dbReference type="SAM" id="MobiDB-lite"/>
    </source>
</evidence>
<accession>A0ABW2UAV9</accession>
<protein>
    <submittedName>
        <fullName evidence="3">DUF3616 domain-containing protein</fullName>
    </submittedName>
</protein>
<reference evidence="4" key="1">
    <citation type="journal article" date="2019" name="Int. J. Syst. Evol. Microbiol.">
        <title>The Global Catalogue of Microorganisms (GCM) 10K type strain sequencing project: providing services to taxonomists for standard genome sequencing and annotation.</title>
        <authorList>
            <consortium name="The Broad Institute Genomics Platform"/>
            <consortium name="The Broad Institute Genome Sequencing Center for Infectious Disease"/>
            <person name="Wu L."/>
            <person name="Ma J."/>
        </authorList>
    </citation>
    <scope>NUCLEOTIDE SEQUENCE [LARGE SCALE GENOMIC DNA]</scope>
    <source>
        <strain evidence="4">JCM 19635</strain>
    </source>
</reference>
<dbReference type="RefSeq" id="WP_380206127.1">
    <property type="nucleotide sequence ID" value="NZ_JBHTEK010000001.1"/>
</dbReference>
<dbReference type="Proteomes" id="UP001596513">
    <property type="component" value="Unassembled WGS sequence"/>
</dbReference>